<evidence type="ECO:0000259" key="2">
    <source>
        <dbReference type="Pfam" id="PF07110"/>
    </source>
</evidence>
<dbReference type="EMBL" id="ML979137">
    <property type="protein sequence ID" value="KAF1914528.1"/>
    <property type="molecule type" value="Genomic_DNA"/>
</dbReference>
<evidence type="ECO:0000313" key="4">
    <source>
        <dbReference type="Proteomes" id="UP000800096"/>
    </source>
</evidence>
<name>A0A6A5QI67_AMPQU</name>
<sequence length="123" mass="13692">MVLPYFTALVFGTMAPSLNLTEYKAYYDNVHIPLVKSLTGANFPVIHTRHYIGGNPVFANASAPVDWDSMAIMSFCNQTHALKFMSIITAPAAEKLIREDEHKFMANAPRRVIVGNHGNISWP</sequence>
<organism evidence="3 4">
    <name type="scientific">Ampelomyces quisqualis</name>
    <name type="common">Powdery mildew agent</name>
    <dbReference type="NCBI Taxonomy" id="50730"/>
    <lineage>
        <taxon>Eukaryota</taxon>
        <taxon>Fungi</taxon>
        <taxon>Dikarya</taxon>
        <taxon>Ascomycota</taxon>
        <taxon>Pezizomycotina</taxon>
        <taxon>Dothideomycetes</taxon>
        <taxon>Pleosporomycetidae</taxon>
        <taxon>Pleosporales</taxon>
        <taxon>Pleosporineae</taxon>
        <taxon>Phaeosphaeriaceae</taxon>
        <taxon>Ampelomyces</taxon>
    </lineage>
</organism>
<dbReference type="Proteomes" id="UP000800096">
    <property type="component" value="Unassembled WGS sequence"/>
</dbReference>
<proteinExistence type="inferred from homology"/>
<evidence type="ECO:0000313" key="3">
    <source>
        <dbReference type="EMBL" id="KAF1914528.1"/>
    </source>
</evidence>
<dbReference type="GO" id="GO:0016491">
    <property type="term" value="F:oxidoreductase activity"/>
    <property type="evidence" value="ECO:0007669"/>
    <property type="project" value="InterPro"/>
</dbReference>
<feature type="domain" description="EthD" evidence="2">
    <location>
        <begin position="16"/>
        <end position="106"/>
    </location>
</feature>
<dbReference type="SUPFAM" id="SSF54909">
    <property type="entry name" value="Dimeric alpha+beta barrel"/>
    <property type="match status" value="1"/>
</dbReference>
<comment type="similarity">
    <text evidence="1">Belongs to the tpcK family.</text>
</comment>
<reference evidence="3" key="1">
    <citation type="journal article" date="2020" name="Stud. Mycol.">
        <title>101 Dothideomycetes genomes: a test case for predicting lifestyles and emergence of pathogens.</title>
        <authorList>
            <person name="Haridas S."/>
            <person name="Albert R."/>
            <person name="Binder M."/>
            <person name="Bloem J."/>
            <person name="Labutti K."/>
            <person name="Salamov A."/>
            <person name="Andreopoulos B."/>
            <person name="Baker S."/>
            <person name="Barry K."/>
            <person name="Bills G."/>
            <person name="Bluhm B."/>
            <person name="Cannon C."/>
            <person name="Castanera R."/>
            <person name="Culley D."/>
            <person name="Daum C."/>
            <person name="Ezra D."/>
            <person name="Gonzalez J."/>
            <person name="Henrissat B."/>
            <person name="Kuo A."/>
            <person name="Liang C."/>
            <person name="Lipzen A."/>
            <person name="Lutzoni F."/>
            <person name="Magnuson J."/>
            <person name="Mondo S."/>
            <person name="Nolan M."/>
            <person name="Ohm R."/>
            <person name="Pangilinan J."/>
            <person name="Park H.-J."/>
            <person name="Ramirez L."/>
            <person name="Alfaro M."/>
            <person name="Sun H."/>
            <person name="Tritt A."/>
            <person name="Yoshinaga Y."/>
            <person name="Zwiers L.-H."/>
            <person name="Turgeon B."/>
            <person name="Goodwin S."/>
            <person name="Spatafora J."/>
            <person name="Crous P."/>
            <person name="Grigoriev I."/>
        </authorList>
    </citation>
    <scope>NUCLEOTIDE SEQUENCE</scope>
    <source>
        <strain evidence="3">HMLAC05119</strain>
    </source>
</reference>
<dbReference type="Gene3D" id="3.30.70.100">
    <property type="match status" value="1"/>
</dbReference>
<gene>
    <name evidence="3" type="ORF">BDU57DRAFT_519570</name>
</gene>
<dbReference type="AlphaFoldDB" id="A0A6A5QI67"/>
<dbReference type="InterPro" id="IPR009799">
    <property type="entry name" value="EthD_dom"/>
</dbReference>
<accession>A0A6A5QI67</accession>
<dbReference type="Pfam" id="PF07110">
    <property type="entry name" value="EthD"/>
    <property type="match status" value="1"/>
</dbReference>
<keyword evidence="4" id="KW-1185">Reference proteome</keyword>
<dbReference type="OrthoDB" id="2519291at2759"/>
<evidence type="ECO:0000256" key="1">
    <source>
        <dbReference type="ARBA" id="ARBA00005986"/>
    </source>
</evidence>
<protein>
    <recommendedName>
        <fullName evidence="2">EthD domain-containing protein</fullName>
    </recommendedName>
</protein>
<dbReference type="InterPro" id="IPR011008">
    <property type="entry name" value="Dimeric_a/b-barrel"/>
</dbReference>